<dbReference type="RefSeq" id="WP_124027294.1">
    <property type="nucleotide sequence ID" value="NZ_JBHRSN010000015.1"/>
</dbReference>
<dbReference type="AlphaFoldDB" id="A0A3N5Z8Z6"/>
<evidence type="ECO:0000313" key="2">
    <source>
        <dbReference type="Proteomes" id="UP000275281"/>
    </source>
</evidence>
<keyword evidence="2" id="KW-1185">Reference proteome</keyword>
<dbReference type="Proteomes" id="UP000275281">
    <property type="component" value="Unassembled WGS sequence"/>
</dbReference>
<comment type="caution">
    <text evidence="1">The sequence shown here is derived from an EMBL/GenBank/DDBJ whole genome shotgun (WGS) entry which is preliminary data.</text>
</comment>
<accession>A0A3N5Z8Z6</accession>
<dbReference type="OrthoDB" id="6336474at2"/>
<dbReference type="EMBL" id="RPOK01000002">
    <property type="protein sequence ID" value="RPJ67394.1"/>
    <property type="molecule type" value="Genomic_DNA"/>
</dbReference>
<reference evidence="1 2" key="1">
    <citation type="submission" date="2018-11" db="EMBL/GenBank/DDBJ databases">
        <authorList>
            <person name="Ye M.-Q."/>
            <person name="Du Z.-J."/>
        </authorList>
    </citation>
    <scope>NUCLEOTIDE SEQUENCE [LARGE SCALE GENOMIC DNA]</scope>
    <source>
        <strain evidence="1 2">U0105</strain>
    </source>
</reference>
<sequence length="173" mass="19909">MEKIDIVKRLVRSHNYQHIENVYTRCVELGIHVNRSALTRFAQKLALIDRAERQVKKKKHLSDFDFEPKTQTFYAEKQTQEEYQLAADYEPEPQAQTYPVEPKPIPSPAAVSVADIASASSANEVQNNKKVLSYGEAKRRETEITFELGALKIKEHALFEELNEIAQIIEDKH</sequence>
<evidence type="ECO:0000313" key="1">
    <source>
        <dbReference type="EMBL" id="RPJ67394.1"/>
    </source>
</evidence>
<proteinExistence type="predicted"/>
<organism evidence="1 2">
    <name type="scientific">Alteromonas sediminis</name>
    <dbReference type="NCBI Taxonomy" id="2259342"/>
    <lineage>
        <taxon>Bacteria</taxon>
        <taxon>Pseudomonadati</taxon>
        <taxon>Pseudomonadota</taxon>
        <taxon>Gammaproteobacteria</taxon>
        <taxon>Alteromonadales</taxon>
        <taxon>Alteromonadaceae</taxon>
        <taxon>Alteromonas/Salinimonas group</taxon>
        <taxon>Alteromonas</taxon>
    </lineage>
</organism>
<gene>
    <name evidence="1" type="ORF">DRW07_07675</name>
</gene>
<name>A0A3N5Z8Z6_9ALTE</name>
<protein>
    <submittedName>
        <fullName evidence="1">Uncharacterized protein</fullName>
    </submittedName>
</protein>